<evidence type="ECO:0000256" key="3">
    <source>
        <dbReference type="ARBA" id="ARBA00022801"/>
    </source>
</evidence>
<evidence type="ECO:0000313" key="6">
    <source>
        <dbReference type="EMBL" id="KAJ5603674.1"/>
    </source>
</evidence>
<dbReference type="PANTHER" id="PTHR33938">
    <property type="entry name" value="FERULOYL ESTERASE B-RELATED"/>
    <property type="match status" value="1"/>
</dbReference>
<evidence type="ECO:0000256" key="5">
    <source>
        <dbReference type="RuleBase" id="RU361238"/>
    </source>
</evidence>
<dbReference type="RefSeq" id="XP_056753472.1">
    <property type="nucleotide sequence ID" value="XM_056897687.1"/>
</dbReference>
<dbReference type="GeneID" id="81587929"/>
<dbReference type="Proteomes" id="UP001213799">
    <property type="component" value="Unassembled WGS sequence"/>
</dbReference>
<evidence type="ECO:0000256" key="4">
    <source>
        <dbReference type="ARBA" id="ARBA00023157"/>
    </source>
</evidence>
<organism evidence="6 7">
    <name type="scientific">Penicillium hordei</name>
    <dbReference type="NCBI Taxonomy" id="40994"/>
    <lineage>
        <taxon>Eukaryota</taxon>
        <taxon>Fungi</taxon>
        <taxon>Dikarya</taxon>
        <taxon>Ascomycota</taxon>
        <taxon>Pezizomycotina</taxon>
        <taxon>Eurotiomycetes</taxon>
        <taxon>Eurotiomycetidae</taxon>
        <taxon>Eurotiales</taxon>
        <taxon>Aspergillaceae</taxon>
        <taxon>Penicillium</taxon>
    </lineage>
</organism>
<evidence type="ECO:0000256" key="2">
    <source>
        <dbReference type="ARBA" id="ARBA00022729"/>
    </source>
</evidence>
<keyword evidence="2" id="KW-0732">Signal</keyword>
<dbReference type="GO" id="GO:0052689">
    <property type="term" value="F:carboxylic ester hydrolase activity"/>
    <property type="evidence" value="ECO:0007669"/>
    <property type="project" value="UniProtKB-KW"/>
</dbReference>
<protein>
    <recommendedName>
        <fullName evidence="5">Carboxylic ester hydrolase</fullName>
        <ecNumber evidence="5">3.1.1.-</ecNumber>
    </recommendedName>
</protein>
<reference evidence="6" key="1">
    <citation type="journal article" date="2023" name="IMA Fungus">
        <title>Comparative genomic study of the Penicillium genus elucidates a diverse pangenome and 15 lateral gene transfer events.</title>
        <authorList>
            <person name="Petersen C."/>
            <person name="Sorensen T."/>
            <person name="Nielsen M.R."/>
            <person name="Sondergaard T.E."/>
            <person name="Sorensen J.L."/>
            <person name="Fitzpatrick D.A."/>
            <person name="Frisvad J.C."/>
            <person name="Nielsen K.L."/>
        </authorList>
    </citation>
    <scope>NUCLEOTIDE SEQUENCE</scope>
    <source>
        <strain evidence="6">IBT 12815</strain>
    </source>
</reference>
<dbReference type="Pfam" id="PF07519">
    <property type="entry name" value="Tannase"/>
    <property type="match status" value="2"/>
</dbReference>
<keyword evidence="4" id="KW-1015">Disulfide bond</keyword>
<evidence type="ECO:0000313" key="7">
    <source>
        <dbReference type="Proteomes" id="UP001213799"/>
    </source>
</evidence>
<gene>
    <name evidence="6" type="ORF">N7537_006630</name>
</gene>
<keyword evidence="3 5" id="KW-0378">Hydrolase</keyword>
<keyword evidence="1" id="KW-0719">Serine esterase</keyword>
<dbReference type="InterPro" id="IPR011118">
    <property type="entry name" value="Tannase/feruloyl_esterase"/>
</dbReference>
<keyword evidence="7" id="KW-1185">Reference proteome</keyword>
<dbReference type="PANTHER" id="PTHR33938:SF2">
    <property type="entry name" value="CARBOXYLIC ESTER HYDROLASE"/>
    <property type="match status" value="1"/>
</dbReference>
<comment type="caution">
    <text evidence="6">The sequence shown here is derived from an EMBL/GenBank/DDBJ whole genome shotgun (WGS) entry which is preliminary data.</text>
</comment>
<sequence length="428" mass="47505">MLYEWNGRMLSAAAGGGINWVDMGTGTHYGFATFSSNLGHVGIDTEGTWAIGRPKAVIDWGYRAWNGTTVLGKLLIKNCMKNMQEYPDDYDGVFASASAWWTDHQQLYNLTQTTYQAPAGSSHSIPEKMFDILAAEVIKQCDVQNGVQDSIISNSQGCVFNANTLACNATSSSEECLTSEQFTTPSKIYNDWVDTNQTFVYGHMWLGSEASWLMGNIGLGKNSTISQQLWYPRDLMGLGDDFNWQDLDYSTVQLAEKLNPGNGTADKFDISAFHNRGGKFLHYHGLSDAYVSPDASIYYYDQATSAVKSQGIEMDDFYRMFLISGMETPDTMNAPWYIAGPDQASTINTGTYSTPGYRDSQHDIVLAMMAWVENGTAPSNIIATKFKNDTTAIEVLRQRPICHYPHQAKYNGKGDTDDASSWVCKPIY</sequence>
<comment type="similarity">
    <text evidence="5">Belongs to the tannase family.</text>
</comment>
<dbReference type="EMBL" id="JAQJAE010000003">
    <property type="protein sequence ID" value="KAJ5603674.1"/>
    <property type="molecule type" value="Genomic_DNA"/>
</dbReference>
<proteinExistence type="inferred from homology"/>
<reference evidence="6" key="2">
    <citation type="submission" date="2023-01" db="EMBL/GenBank/DDBJ databases">
        <authorList>
            <person name="Petersen C."/>
        </authorList>
    </citation>
    <scope>NUCLEOTIDE SEQUENCE</scope>
    <source>
        <strain evidence="6">IBT 12815</strain>
    </source>
</reference>
<accession>A0AAD6E802</accession>
<evidence type="ECO:0000256" key="1">
    <source>
        <dbReference type="ARBA" id="ARBA00022487"/>
    </source>
</evidence>
<name>A0AAD6E802_9EURO</name>
<dbReference type="EC" id="3.1.1.-" evidence="5"/>
<dbReference type="AlphaFoldDB" id="A0AAD6E802"/>